<evidence type="ECO:0000313" key="2">
    <source>
        <dbReference type="EMBL" id="MFB9377613.1"/>
    </source>
</evidence>
<protein>
    <submittedName>
        <fullName evidence="2">Uncharacterized protein</fullName>
    </submittedName>
</protein>
<reference evidence="2 3" key="1">
    <citation type="submission" date="2024-09" db="EMBL/GenBank/DDBJ databases">
        <authorList>
            <person name="Sun Q."/>
            <person name="Mori K."/>
        </authorList>
    </citation>
    <scope>NUCLEOTIDE SEQUENCE [LARGE SCALE GENOMIC DNA]</scope>
    <source>
        <strain evidence="2 3">TISTR 1856</strain>
    </source>
</reference>
<dbReference type="Proteomes" id="UP001589748">
    <property type="component" value="Unassembled WGS sequence"/>
</dbReference>
<keyword evidence="1" id="KW-0472">Membrane</keyword>
<name>A0ABV5LU35_9ACTN</name>
<dbReference type="RefSeq" id="WP_380138822.1">
    <property type="nucleotide sequence ID" value="NZ_JBHLUI010000010.1"/>
</dbReference>
<gene>
    <name evidence="2" type="ORF">ACFFVI_11600</name>
</gene>
<sequence length="198" mass="21379">MSDTSWVALGSIAGVVTALGTVAMAVAVIVTAVIAANTLRAARDDSRARSRPVIIAELRRELLSQGTTLLVLKNFGVSTASDVRVTFNPKAPAQVEELPNSDVMKWIYERYAAPITTWAPGWTLSNVIRAGHDELLPITVKVDYLGPEGDAYSDEYRLNPDHILKETSAAPSKSNDLLAIEQQKVSAIQALVRALQGR</sequence>
<keyword evidence="1" id="KW-0812">Transmembrane</keyword>
<accession>A0ABV5LU35</accession>
<feature type="transmembrane region" description="Helical" evidence="1">
    <location>
        <begin position="6"/>
        <end position="39"/>
    </location>
</feature>
<keyword evidence="3" id="KW-1185">Reference proteome</keyword>
<comment type="caution">
    <text evidence="2">The sequence shown here is derived from an EMBL/GenBank/DDBJ whole genome shotgun (WGS) entry which is preliminary data.</text>
</comment>
<keyword evidence="1" id="KW-1133">Transmembrane helix</keyword>
<proteinExistence type="predicted"/>
<evidence type="ECO:0000313" key="3">
    <source>
        <dbReference type="Proteomes" id="UP001589748"/>
    </source>
</evidence>
<dbReference type="EMBL" id="JBHMDM010000005">
    <property type="protein sequence ID" value="MFB9377613.1"/>
    <property type="molecule type" value="Genomic_DNA"/>
</dbReference>
<organism evidence="2 3">
    <name type="scientific">Kineococcus gynurae</name>
    <dbReference type="NCBI Taxonomy" id="452979"/>
    <lineage>
        <taxon>Bacteria</taxon>
        <taxon>Bacillati</taxon>
        <taxon>Actinomycetota</taxon>
        <taxon>Actinomycetes</taxon>
        <taxon>Kineosporiales</taxon>
        <taxon>Kineosporiaceae</taxon>
        <taxon>Kineococcus</taxon>
    </lineage>
</organism>
<evidence type="ECO:0000256" key="1">
    <source>
        <dbReference type="SAM" id="Phobius"/>
    </source>
</evidence>